<organism evidence="1 2">
    <name type="scientific">Streptomyces yaizuensis</name>
    <dbReference type="NCBI Taxonomy" id="2989713"/>
    <lineage>
        <taxon>Bacteria</taxon>
        <taxon>Bacillati</taxon>
        <taxon>Actinomycetota</taxon>
        <taxon>Actinomycetes</taxon>
        <taxon>Kitasatosporales</taxon>
        <taxon>Streptomycetaceae</taxon>
        <taxon>Streptomyces</taxon>
    </lineage>
</organism>
<protein>
    <recommendedName>
        <fullName evidence="3">H-type lectin domain-containing protein</fullName>
    </recommendedName>
</protein>
<dbReference type="InterPro" id="IPR037221">
    <property type="entry name" value="H-type_lectin_dom_sf"/>
</dbReference>
<name>A0ABQ5NZS4_9ACTN</name>
<proteinExistence type="predicted"/>
<evidence type="ECO:0000313" key="1">
    <source>
        <dbReference type="EMBL" id="GLF95860.1"/>
    </source>
</evidence>
<sequence>MSLIQTGRITLASSSPVATTGGDTSTFTRVSFPTPFPAGSTVIVLPLTQTFNGPETPGIRIHDVTTTGFLIRLNEVNAGSAARSDGTHTTETVGWLASTV</sequence>
<reference evidence="1 2" key="1">
    <citation type="submission" date="2022-10" db="EMBL/GenBank/DDBJ databases">
        <title>Draft genome sequence of Streptomyces sp. YSPA8.</title>
        <authorList>
            <person name="Moriuchi R."/>
            <person name="Dohra H."/>
            <person name="Yamamura H."/>
            <person name="Kodani S."/>
        </authorList>
    </citation>
    <scope>NUCLEOTIDE SEQUENCE [LARGE SCALE GENOMIC DNA]</scope>
    <source>
        <strain evidence="1 2">YSPA8</strain>
    </source>
</reference>
<accession>A0ABQ5NZS4</accession>
<dbReference type="EMBL" id="BSBI01000006">
    <property type="protein sequence ID" value="GLF95860.1"/>
    <property type="molecule type" value="Genomic_DNA"/>
</dbReference>
<dbReference type="RefSeq" id="WP_323447911.1">
    <property type="nucleotide sequence ID" value="NZ_BSBI01000006.1"/>
</dbReference>
<evidence type="ECO:0008006" key="3">
    <source>
        <dbReference type="Google" id="ProtNLM"/>
    </source>
</evidence>
<gene>
    <name evidence="1" type="ORF">SYYSPA8_16205</name>
</gene>
<dbReference type="Gene3D" id="2.60.40.2080">
    <property type="match status" value="1"/>
</dbReference>
<comment type="caution">
    <text evidence="1">The sequence shown here is derived from an EMBL/GenBank/DDBJ whole genome shotgun (WGS) entry which is preliminary data.</text>
</comment>
<keyword evidence="2" id="KW-1185">Reference proteome</keyword>
<evidence type="ECO:0000313" key="2">
    <source>
        <dbReference type="Proteomes" id="UP001291653"/>
    </source>
</evidence>
<dbReference type="Proteomes" id="UP001291653">
    <property type="component" value="Unassembled WGS sequence"/>
</dbReference>